<accession>A0A8X6M662</accession>
<comment type="caution">
    <text evidence="2">The sequence shown here is derived from an EMBL/GenBank/DDBJ whole genome shotgun (WGS) entry which is preliminary data.</text>
</comment>
<evidence type="ECO:0000256" key="1">
    <source>
        <dbReference type="SAM" id="MobiDB-lite"/>
    </source>
</evidence>
<feature type="compositionally biased region" description="Basic residues" evidence="1">
    <location>
        <begin position="32"/>
        <end position="41"/>
    </location>
</feature>
<organism evidence="2 3">
    <name type="scientific">Nephila pilipes</name>
    <name type="common">Giant wood spider</name>
    <name type="synonym">Nephila maculata</name>
    <dbReference type="NCBI Taxonomy" id="299642"/>
    <lineage>
        <taxon>Eukaryota</taxon>
        <taxon>Metazoa</taxon>
        <taxon>Ecdysozoa</taxon>
        <taxon>Arthropoda</taxon>
        <taxon>Chelicerata</taxon>
        <taxon>Arachnida</taxon>
        <taxon>Araneae</taxon>
        <taxon>Araneomorphae</taxon>
        <taxon>Entelegynae</taxon>
        <taxon>Araneoidea</taxon>
        <taxon>Nephilidae</taxon>
        <taxon>Nephila</taxon>
    </lineage>
</organism>
<feature type="non-terminal residue" evidence="2">
    <location>
        <position position="1"/>
    </location>
</feature>
<feature type="compositionally biased region" description="Polar residues" evidence="1">
    <location>
        <begin position="8"/>
        <end position="24"/>
    </location>
</feature>
<dbReference type="AlphaFoldDB" id="A0A8X6M662"/>
<name>A0A8X6M662_NEPPI</name>
<dbReference type="Proteomes" id="UP000887013">
    <property type="component" value="Unassembled WGS sequence"/>
</dbReference>
<protein>
    <submittedName>
        <fullName evidence="2">Uncharacterized protein</fullName>
    </submittedName>
</protein>
<sequence>RFKRRISENANSVKVLQTSPSLNLRNDEGQHLTKKQRSLRSRFSARVHEKYNGTKRFCLDYRNAKKVADSYPLPRKDGLLYEE</sequence>
<evidence type="ECO:0000313" key="3">
    <source>
        <dbReference type="Proteomes" id="UP000887013"/>
    </source>
</evidence>
<proteinExistence type="predicted"/>
<evidence type="ECO:0000313" key="2">
    <source>
        <dbReference type="EMBL" id="GFS31004.1"/>
    </source>
</evidence>
<gene>
    <name evidence="2" type="ORF">NPIL_655071</name>
</gene>
<keyword evidence="3" id="KW-1185">Reference proteome</keyword>
<feature type="region of interest" description="Disordered" evidence="1">
    <location>
        <begin position="1"/>
        <end position="41"/>
    </location>
</feature>
<dbReference type="EMBL" id="BMAW01087691">
    <property type="protein sequence ID" value="GFS31004.1"/>
    <property type="molecule type" value="Genomic_DNA"/>
</dbReference>
<reference evidence="2" key="1">
    <citation type="submission" date="2020-08" db="EMBL/GenBank/DDBJ databases">
        <title>Multicomponent nature underlies the extraordinary mechanical properties of spider dragline silk.</title>
        <authorList>
            <person name="Kono N."/>
            <person name="Nakamura H."/>
            <person name="Mori M."/>
            <person name="Yoshida Y."/>
            <person name="Ohtoshi R."/>
            <person name="Malay A.D."/>
            <person name="Moran D.A.P."/>
            <person name="Tomita M."/>
            <person name="Numata K."/>
            <person name="Arakawa K."/>
        </authorList>
    </citation>
    <scope>NUCLEOTIDE SEQUENCE</scope>
</reference>